<protein>
    <submittedName>
        <fullName evidence="2">Uncharacterized protein</fullName>
    </submittedName>
</protein>
<dbReference type="Proteomes" id="UP000015105">
    <property type="component" value="Chromosome 2D"/>
</dbReference>
<evidence type="ECO:0000256" key="1">
    <source>
        <dbReference type="SAM" id="MobiDB-lite"/>
    </source>
</evidence>
<organism evidence="2 3">
    <name type="scientific">Aegilops tauschii subsp. strangulata</name>
    <name type="common">Goatgrass</name>
    <dbReference type="NCBI Taxonomy" id="200361"/>
    <lineage>
        <taxon>Eukaryota</taxon>
        <taxon>Viridiplantae</taxon>
        <taxon>Streptophyta</taxon>
        <taxon>Embryophyta</taxon>
        <taxon>Tracheophyta</taxon>
        <taxon>Spermatophyta</taxon>
        <taxon>Magnoliopsida</taxon>
        <taxon>Liliopsida</taxon>
        <taxon>Poales</taxon>
        <taxon>Poaceae</taxon>
        <taxon>BOP clade</taxon>
        <taxon>Pooideae</taxon>
        <taxon>Triticodae</taxon>
        <taxon>Triticeae</taxon>
        <taxon>Triticinae</taxon>
        <taxon>Aegilops</taxon>
    </lineage>
</organism>
<proteinExistence type="predicted"/>
<dbReference type="AlphaFoldDB" id="A0A453B197"/>
<evidence type="ECO:0000313" key="2">
    <source>
        <dbReference type="EnsemblPlants" id="AET2Gv20331800.12"/>
    </source>
</evidence>
<feature type="region of interest" description="Disordered" evidence="1">
    <location>
        <begin position="41"/>
        <end position="87"/>
    </location>
</feature>
<dbReference type="Gramene" id="AET2Gv20331800.12">
    <property type="protein sequence ID" value="AET2Gv20331800.12"/>
    <property type="gene ID" value="AET2Gv20331800"/>
</dbReference>
<name>A0A453B197_AEGTS</name>
<dbReference type="EnsemblPlants" id="AET2Gv20331800.12">
    <property type="protein sequence ID" value="AET2Gv20331800.12"/>
    <property type="gene ID" value="AET2Gv20331800"/>
</dbReference>
<reference evidence="3" key="1">
    <citation type="journal article" date="2014" name="Science">
        <title>Ancient hybridizations among the ancestral genomes of bread wheat.</title>
        <authorList>
            <consortium name="International Wheat Genome Sequencing Consortium,"/>
            <person name="Marcussen T."/>
            <person name="Sandve S.R."/>
            <person name="Heier L."/>
            <person name="Spannagl M."/>
            <person name="Pfeifer M."/>
            <person name="Jakobsen K.S."/>
            <person name="Wulff B.B."/>
            <person name="Steuernagel B."/>
            <person name="Mayer K.F."/>
            <person name="Olsen O.A."/>
        </authorList>
    </citation>
    <scope>NUCLEOTIDE SEQUENCE [LARGE SCALE GENOMIC DNA]</scope>
    <source>
        <strain evidence="3">cv. AL8/78</strain>
    </source>
</reference>
<reference evidence="2" key="5">
    <citation type="journal article" date="2021" name="G3 (Bethesda)">
        <title>Aegilops tauschii genome assembly Aet v5.0 features greater sequence contiguity and improved annotation.</title>
        <authorList>
            <person name="Wang L."/>
            <person name="Zhu T."/>
            <person name="Rodriguez J.C."/>
            <person name="Deal K.R."/>
            <person name="Dubcovsky J."/>
            <person name="McGuire P.E."/>
            <person name="Lux T."/>
            <person name="Spannagl M."/>
            <person name="Mayer K.F.X."/>
            <person name="Baldrich P."/>
            <person name="Meyers B.C."/>
            <person name="Huo N."/>
            <person name="Gu Y.Q."/>
            <person name="Zhou H."/>
            <person name="Devos K.M."/>
            <person name="Bennetzen J.L."/>
            <person name="Unver T."/>
            <person name="Budak H."/>
            <person name="Gulick P.J."/>
            <person name="Galiba G."/>
            <person name="Kalapos B."/>
            <person name="Nelson D.R."/>
            <person name="Li P."/>
            <person name="You F.M."/>
            <person name="Luo M.C."/>
            <person name="Dvorak J."/>
        </authorList>
    </citation>
    <scope>NUCLEOTIDE SEQUENCE [LARGE SCALE GENOMIC DNA]</scope>
    <source>
        <strain evidence="2">cv. AL8/78</strain>
    </source>
</reference>
<reference evidence="2" key="3">
    <citation type="journal article" date="2017" name="Nature">
        <title>Genome sequence of the progenitor of the wheat D genome Aegilops tauschii.</title>
        <authorList>
            <person name="Luo M.C."/>
            <person name="Gu Y.Q."/>
            <person name="Puiu D."/>
            <person name="Wang H."/>
            <person name="Twardziok S.O."/>
            <person name="Deal K.R."/>
            <person name="Huo N."/>
            <person name="Zhu T."/>
            <person name="Wang L."/>
            <person name="Wang Y."/>
            <person name="McGuire P.E."/>
            <person name="Liu S."/>
            <person name="Long H."/>
            <person name="Ramasamy R.K."/>
            <person name="Rodriguez J.C."/>
            <person name="Van S.L."/>
            <person name="Yuan L."/>
            <person name="Wang Z."/>
            <person name="Xia Z."/>
            <person name="Xiao L."/>
            <person name="Anderson O.D."/>
            <person name="Ouyang S."/>
            <person name="Liang Y."/>
            <person name="Zimin A.V."/>
            <person name="Pertea G."/>
            <person name="Qi P."/>
            <person name="Bennetzen J.L."/>
            <person name="Dai X."/>
            <person name="Dawson M.W."/>
            <person name="Muller H.G."/>
            <person name="Kugler K."/>
            <person name="Rivarola-Duarte L."/>
            <person name="Spannagl M."/>
            <person name="Mayer K.F.X."/>
            <person name="Lu F.H."/>
            <person name="Bevan M.W."/>
            <person name="Leroy P."/>
            <person name="Li P."/>
            <person name="You F.M."/>
            <person name="Sun Q."/>
            <person name="Liu Z."/>
            <person name="Lyons E."/>
            <person name="Wicker T."/>
            <person name="Salzberg S.L."/>
            <person name="Devos K.M."/>
            <person name="Dvorak J."/>
        </authorList>
    </citation>
    <scope>NUCLEOTIDE SEQUENCE [LARGE SCALE GENOMIC DNA]</scope>
    <source>
        <strain evidence="2">cv. AL8/78</strain>
    </source>
</reference>
<reference evidence="3" key="2">
    <citation type="journal article" date="2017" name="Nat. Plants">
        <title>The Aegilops tauschii genome reveals multiple impacts of transposons.</title>
        <authorList>
            <person name="Zhao G."/>
            <person name="Zou C."/>
            <person name="Li K."/>
            <person name="Wang K."/>
            <person name="Li T."/>
            <person name="Gao L."/>
            <person name="Zhang X."/>
            <person name="Wang H."/>
            <person name="Yang Z."/>
            <person name="Liu X."/>
            <person name="Jiang W."/>
            <person name="Mao L."/>
            <person name="Kong X."/>
            <person name="Jiao Y."/>
            <person name="Jia J."/>
        </authorList>
    </citation>
    <scope>NUCLEOTIDE SEQUENCE [LARGE SCALE GENOMIC DNA]</scope>
    <source>
        <strain evidence="3">cv. AL8/78</strain>
    </source>
</reference>
<keyword evidence="3" id="KW-1185">Reference proteome</keyword>
<sequence length="87" mass="10222">MDEPNSYEEQRRRQVEENERKLEELRLHRLSAAVREAAVKPMPTKELKLRYLRAPPPPTRRSGRVASLPKQPDYRDKKAPRCKGITT</sequence>
<reference evidence="2" key="4">
    <citation type="submission" date="2019-03" db="UniProtKB">
        <authorList>
            <consortium name="EnsemblPlants"/>
        </authorList>
    </citation>
    <scope>IDENTIFICATION</scope>
</reference>
<evidence type="ECO:0000313" key="3">
    <source>
        <dbReference type="Proteomes" id="UP000015105"/>
    </source>
</evidence>
<accession>A0A453B197</accession>